<comment type="similarity">
    <text evidence="1">Belongs to the UPF0524 family.</text>
</comment>
<keyword evidence="2" id="KW-0524">Neurogenesis</keyword>
<proteinExistence type="inferred from homology"/>
<protein>
    <submittedName>
        <fullName evidence="4">Uncharacterized protein</fullName>
    </submittedName>
</protein>
<accession>A0AAD1WHB5</accession>
<feature type="region of interest" description="Disordered" evidence="3">
    <location>
        <begin position="339"/>
        <end position="414"/>
    </location>
</feature>
<gene>
    <name evidence="4" type="ORF">PECUL_23A047567</name>
</gene>
<keyword evidence="5" id="KW-1185">Reference proteome</keyword>
<dbReference type="GO" id="GO:0007399">
    <property type="term" value="P:nervous system development"/>
    <property type="evidence" value="ECO:0007669"/>
    <property type="project" value="UniProtKB-KW"/>
</dbReference>
<name>A0AAD1WHB5_PELCU</name>
<reference evidence="4" key="1">
    <citation type="submission" date="2022-03" db="EMBL/GenBank/DDBJ databases">
        <authorList>
            <person name="Alioto T."/>
            <person name="Alioto T."/>
            <person name="Gomez Garrido J."/>
        </authorList>
    </citation>
    <scope>NUCLEOTIDE SEQUENCE</scope>
</reference>
<feature type="compositionally biased region" description="Acidic residues" evidence="3">
    <location>
        <begin position="393"/>
        <end position="411"/>
    </location>
</feature>
<dbReference type="EMBL" id="OW240918">
    <property type="protein sequence ID" value="CAH2306064.1"/>
    <property type="molecule type" value="Genomic_DNA"/>
</dbReference>
<sequence length="441" mass="48546">MGKKSLNISEKYKPKEPRLMTQQKVENFDNYYLRQTKIQRVTPTPDLSGAHNRPLSSKSALSPALFRLVLFLSVGLGLSLSPCLSHTLDVEGIWRMRPGPLSSHTEPGTQRGAAGTSASPGRLGVSAVRGTPQRSAGLQHSKFSLTLPVTECARGQLTGIASSVKRFRGSGAPTDSSWTWISCLPWIPPTRPDRRVVGILSSCLKNDKVDEAQALARSCAGRPDFKPCDGLSICATHSHGKCFRLHWCCHLGWCHCKYVYQPMTPVEQLPSTEIPAEPQDQSNTIQLSVSLAEQFLKVSSSFQPPYMPESPRYCTISDLFLDNYQVKCINGKMCYVQRQQPPPPSHRARPERELPQEVYPPKDSEGPKIDHCSSPSNSEDSGINAVGVPYLESCDEDTEEGAELSSEEDCSPDSCWGQDNCPLVSPSKTDLEIIETIETTV</sequence>
<dbReference type="AlphaFoldDB" id="A0AAD1WHB5"/>
<organism evidence="4 5">
    <name type="scientific">Pelobates cultripes</name>
    <name type="common">Western spadefoot toad</name>
    <dbReference type="NCBI Taxonomy" id="61616"/>
    <lineage>
        <taxon>Eukaryota</taxon>
        <taxon>Metazoa</taxon>
        <taxon>Chordata</taxon>
        <taxon>Craniata</taxon>
        <taxon>Vertebrata</taxon>
        <taxon>Euteleostomi</taxon>
        <taxon>Amphibia</taxon>
        <taxon>Batrachia</taxon>
        <taxon>Anura</taxon>
        <taxon>Pelobatoidea</taxon>
        <taxon>Pelobatidae</taxon>
        <taxon>Pelobates</taxon>
    </lineage>
</organism>
<dbReference type="PANTHER" id="PTHR31785:SF2">
    <property type="entry name" value="UPF0524 PROTEIN C3ORF70"/>
    <property type="match status" value="1"/>
</dbReference>
<dbReference type="InterPro" id="IPR029670">
    <property type="entry name" value="UPF0524_fam"/>
</dbReference>
<dbReference type="PANTHER" id="PTHR31785">
    <property type="entry name" value="UPF0524 PROTEIN C3ORF70"/>
    <property type="match status" value="1"/>
</dbReference>
<evidence type="ECO:0000313" key="4">
    <source>
        <dbReference type="EMBL" id="CAH2306064.1"/>
    </source>
</evidence>
<evidence type="ECO:0000256" key="2">
    <source>
        <dbReference type="ARBA" id="ARBA00022902"/>
    </source>
</evidence>
<evidence type="ECO:0000256" key="3">
    <source>
        <dbReference type="SAM" id="MobiDB-lite"/>
    </source>
</evidence>
<dbReference type="Pfam" id="PF15823">
    <property type="entry name" value="UPF0524"/>
    <property type="match status" value="1"/>
</dbReference>
<evidence type="ECO:0000313" key="5">
    <source>
        <dbReference type="Proteomes" id="UP001295444"/>
    </source>
</evidence>
<dbReference type="Proteomes" id="UP001295444">
    <property type="component" value="Chromosome 07"/>
</dbReference>
<feature type="region of interest" description="Disordered" evidence="3">
    <location>
        <begin position="99"/>
        <end position="136"/>
    </location>
</feature>
<feature type="compositionally biased region" description="Basic and acidic residues" evidence="3">
    <location>
        <begin position="348"/>
        <end position="371"/>
    </location>
</feature>
<evidence type="ECO:0000256" key="1">
    <source>
        <dbReference type="ARBA" id="ARBA00010215"/>
    </source>
</evidence>